<dbReference type="SUPFAM" id="SSF56601">
    <property type="entry name" value="beta-lactamase/transpeptidase-like"/>
    <property type="match status" value="1"/>
</dbReference>
<dbReference type="EMBL" id="PUIQ01000022">
    <property type="protein sequence ID" value="PQP16820.1"/>
    <property type="molecule type" value="Genomic_DNA"/>
</dbReference>
<proteinExistence type="predicted"/>
<gene>
    <name evidence="2" type="ORF">C5615_18095</name>
</gene>
<dbReference type="Gene3D" id="3.40.710.10">
    <property type="entry name" value="DD-peptidase/beta-lactamase superfamily"/>
    <property type="match status" value="1"/>
</dbReference>
<dbReference type="AlphaFoldDB" id="A0A2S8IPY6"/>
<feature type="domain" description="Beta-lactamase-related" evidence="1">
    <location>
        <begin position="67"/>
        <end position="381"/>
    </location>
</feature>
<dbReference type="PANTHER" id="PTHR43283">
    <property type="entry name" value="BETA-LACTAMASE-RELATED"/>
    <property type="match status" value="1"/>
</dbReference>
<dbReference type="InterPro" id="IPR006311">
    <property type="entry name" value="TAT_signal"/>
</dbReference>
<evidence type="ECO:0000313" key="3">
    <source>
        <dbReference type="Proteomes" id="UP000238206"/>
    </source>
</evidence>
<dbReference type="InterPro" id="IPR012338">
    <property type="entry name" value="Beta-lactam/transpept-like"/>
</dbReference>
<protein>
    <submittedName>
        <fullName evidence="2">Serine hydrolase</fullName>
    </submittedName>
</protein>
<accession>A0A2S8IPY6</accession>
<evidence type="ECO:0000259" key="1">
    <source>
        <dbReference type="Pfam" id="PF00144"/>
    </source>
</evidence>
<reference evidence="2 3" key="1">
    <citation type="submission" date="2018-02" db="EMBL/GenBank/DDBJ databases">
        <title>Draft genome sequencing of Burkholderia cepacia Y14-15.</title>
        <authorList>
            <person name="Zheng B.-X."/>
        </authorList>
    </citation>
    <scope>NUCLEOTIDE SEQUENCE [LARGE SCALE GENOMIC DNA]</scope>
    <source>
        <strain evidence="2 3">Y14-15</strain>
    </source>
</reference>
<keyword evidence="2" id="KW-0378">Hydrolase</keyword>
<sequence length="639" mass="67603">MPNTRDSHDPHSGAVPASTGRRQFLEYAGAGLLSAVLPGCGGSDSIQKQPTYGATIAVGRQTIQAALDADRQNVASISVALLKDNQVVWAEAFGNAVVSPAAAATPTTRYNIGSVTKVIAALAGVILQDRGLIDLDAPIVRYVPSFSMLSPQYAQITSRHLLSHSSGLPGQNVNDMFSYVPIPGYAAAAQKVLANEHLNHLPGQFAVYCNDGFTIFELVVAAVTGQSFTDFVQRNILSPLNMTNSGFLTSVPTRGEFALGYANGTQYGQEITNAYATGGLATTPLDMMNLAQMFIGNGLFQGQRIASAAGIADMLTDQTDRWQIKSTRLGYAYAFGLGWDDVDDPVLRAAGAAAAYKSGGTQFFSSHFYVLPAARMALMITGSMGYDAGSIAPAILLQALQEDGSIAAAPARVNTSAPSAAPSPDVSAVNGVYGNESTPVQVAVNADGSLALTKWGGTGWAQLGPDATPYRYRSDGWWWSDGDTTSYRFDILPGTDDAGNAVSNRYLTKRVIDHSGYVFRVAPYAQQLQALAALDPAWQARVNSSWNVINESAQSVSPPGKLRVSLGSLDALRGYVVFGYSADGGAHTSYQLLKPLADDRCGMSVTVPVMLGRDLFEISLTNVNDVETMAASGWLCQRA</sequence>
<name>A0A2S8IPY6_BURCE</name>
<evidence type="ECO:0000313" key="2">
    <source>
        <dbReference type="EMBL" id="PQP16820.1"/>
    </source>
</evidence>
<dbReference type="PROSITE" id="PS51318">
    <property type="entry name" value="TAT"/>
    <property type="match status" value="1"/>
</dbReference>
<dbReference type="Pfam" id="PF00144">
    <property type="entry name" value="Beta-lactamase"/>
    <property type="match status" value="1"/>
</dbReference>
<comment type="caution">
    <text evidence="2">The sequence shown here is derived from an EMBL/GenBank/DDBJ whole genome shotgun (WGS) entry which is preliminary data.</text>
</comment>
<dbReference type="InterPro" id="IPR001466">
    <property type="entry name" value="Beta-lactam-related"/>
</dbReference>
<dbReference type="Proteomes" id="UP000238206">
    <property type="component" value="Unassembled WGS sequence"/>
</dbReference>
<organism evidence="2 3">
    <name type="scientific">Burkholderia cepacia</name>
    <name type="common">Pseudomonas cepacia</name>
    <dbReference type="NCBI Taxonomy" id="292"/>
    <lineage>
        <taxon>Bacteria</taxon>
        <taxon>Pseudomonadati</taxon>
        <taxon>Pseudomonadota</taxon>
        <taxon>Betaproteobacteria</taxon>
        <taxon>Burkholderiales</taxon>
        <taxon>Burkholderiaceae</taxon>
        <taxon>Burkholderia</taxon>
        <taxon>Burkholderia cepacia complex</taxon>
    </lineage>
</organism>
<dbReference type="GO" id="GO:0016787">
    <property type="term" value="F:hydrolase activity"/>
    <property type="evidence" value="ECO:0007669"/>
    <property type="project" value="UniProtKB-KW"/>
</dbReference>
<dbReference type="InterPro" id="IPR050789">
    <property type="entry name" value="Diverse_Enzym_Activities"/>
</dbReference>